<organism evidence="2 3">
    <name type="scientific">Pseudooceanicola nitratireducens</name>
    <dbReference type="NCBI Taxonomy" id="517719"/>
    <lineage>
        <taxon>Bacteria</taxon>
        <taxon>Pseudomonadati</taxon>
        <taxon>Pseudomonadota</taxon>
        <taxon>Alphaproteobacteria</taxon>
        <taxon>Rhodobacterales</taxon>
        <taxon>Paracoccaceae</taxon>
        <taxon>Pseudooceanicola</taxon>
    </lineage>
</organism>
<accession>A0A1I1J742</accession>
<protein>
    <submittedName>
        <fullName evidence="2">Cu-processing system permease protein</fullName>
    </submittedName>
</protein>
<dbReference type="Proteomes" id="UP000231644">
    <property type="component" value="Unassembled WGS sequence"/>
</dbReference>
<dbReference type="GO" id="GO:0005886">
    <property type="term" value="C:plasma membrane"/>
    <property type="evidence" value="ECO:0007669"/>
    <property type="project" value="UniProtKB-SubCell"/>
</dbReference>
<sequence>MSTRIGTVFGQELRQARRNLWVILATAVLGLFALALALFGAGQGSGLKVDVLTLTAVSLATLSVYLIPLIALLMSYDSISGEVERGSLALTFATPVRRWEVFVGKLLAQTVAVCVAILIAFGTVGFLIGFLAEISRDGVLAWLRLMLSAGGLGAIFVGIGLMLSALTGRTARAAAAAVGVWLLLVVLYDVALLGAIMAAGEGIFATHVFPWLVIANPADAFRLYNLAMIDAAPVAGIDGLSQTLPFPPVAALAALGLWLVATIAIGSARTKRIVP</sequence>
<keyword evidence="1" id="KW-0812">Transmembrane</keyword>
<feature type="transmembrane region" description="Helical" evidence="1">
    <location>
        <begin position="173"/>
        <end position="199"/>
    </location>
</feature>
<feature type="transmembrane region" description="Helical" evidence="1">
    <location>
        <begin position="51"/>
        <end position="76"/>
    </location>
</feature>
<evidence type="ECO:0000313" key="2">
    <source>
        <dbReference type="EMBL" id="SFC44195.1"/>
    </source>
</evidence>
<reference evidence="2 3" key="1">
    <citation type="submission" date="2016-10" db="EMBL/GenBank/DDBJ databases">
        <authorList>
            <person name="de Groot N.N."/>
        </authorList>
    </citation>
    <scope>NUCLEOTIDE SEQUENCE [LARGE SCALE GENOMIC DNA]</scope>
    <source>
        <strain evidence="2 3">DSM 29619</strain>
    </source>
</reference>
<keyword evidence="1" id="KW-0472">Membrane</keyword>
<keyword evidence="1" id="KW-1133">Transmembrane helix</keyword>
<dbReference type="OrthoDB" id="9805862at2"/>
<dbReference type="EMBL" id="FOLX01000001">
    <property type="protein sequence ID" value="SFC44195.1"/>
    <property type="molecule type" value="Genomic_DNA"/>
</dbReference>
<feature type="transmembrane region" description="Helical" evidence="1">
    <location>
        <begin position="142"/>
        <end position="166"/>
    </location>
</feature>
<dbReference type="Pfam" id="PF12679">
    <property type="entry name" value="ABC2_membrane_2"/>
    <property type="match status" value="1"/>
</dbReference>
<dbReference type="RefSeq" id="WP_093450944.1">
    <property type="nucleotide sequence ID" value="NZ_FNZG01000002.1"/>
</dbReference>
<dbReference type="PANTHER" id="PTHR43471:SF1">
    <property type="entry name" value="ABC TRANSPORTER PERMEASE PROTEIN NOSY-RELATED"/>
    <property type="match status" value="1"/>
</dbReference>
<name>A0A1I1J742_9RHOB</name>
<evidence type="ECO:0000256" key="1">
    <source>
        <dbReference type="SAM" id="Phobius"/>
    </source>
</evidence>
<evidence type="ECO:0000313" key="3">
    <source>
        <dbReference type="Proteomes" id="UP000231644"/>
    </source>
</evidence>
<keyword evidence="3" id="KW-1185">Reference proteome</keyword>
<feature type="transmembrane region" description="Helical" evidence="1">
    <location>
        <begin position="249"/>
        <end position="268"/>
    </location>
</feature>
<dbReference type="PANTHER" id="PTHR43471">
    <property type="entry name" value="ABC TRANSPORTER PERMEASE"/>
    <property type="match status" value="1"/>
</dbReference>
<feature type="transmembrane region" description="Helical" evidence="1">
    <location>
        <begin position="106"/>
        <end position="130"/>
    </location>
</feature>
<dbReference type="STRING" id="517719.SAMN05421762_0920"/>
<feature type="transmembrane region" description="Helical" evidence="1">
    <location>
        <begin position="20"/>
        <end position="39"/>
    </location>
</feature>
<dbReference type="GO" id="GO:0140359">
    <property type="term" value="F:ABC-type transporter activity"/>
    <property type="evidence" value="ECO:0007669"/>
    <property type="project" value="InterPro"/>
</dbReference>
<gene>
    <name evidence="2" type="ORF">SAMN05421762_0920</name>
</gene>
<proteinExistence type="predicted"/>
<dbReference type="AlphaFoldDB" id="A0A1I1J742"/>